<accession>A0ABM8IWK4</accession>
<proteinExistence type="predicted"/>
<evidence type="ECO:0008006" key="3">
    <source>
        <dbReference type="Google" id="ProtNLM"/>
    </source>
</evidence>
<evidence type="ECO:0000313" key="2">
    <source>
        <dbReference type="Proteomes" id="UP001341135"/>
    </source>
</evidence>
<name>A0ABM8IWK4_9CREN</name>
<evidence type="ECO:0000313" key="1">
    <source>
        <dbReference type="EMBL" id="BES81932.1"/>
    </source>
</evidence>
<dbReference type="PANTHER" id="PTHR34237">
    <property type="entry name" value="PAREP8-RELATED"/>
    <property type="match status" value="1"/>
</dbReference>
<dbReference type="Pfam" id="PF05942">
    <property type="entry name" value="PaREP1"/>
    <property type="match status" value="1"/>
</dbReference>
<dbReference type="Gene3D" id="1.20.120.330">
    <property type="entry name" value="Nucleotidyltransferases domain 2"/>
    <property type="match status" value="1"/>
</dbReference>
<sequence length="97" mass="11237">MRQAAGKAWGAAALAVKAYAWWRGGKRLTSHRELWMYKRVLEKELGEWVSDAWAAGNEMHTCFYEGWCAEKDVTTAYRRVERLVREIASMVKRRGAD</sequence>
<gene>
    <name evidence="1" type="ORF">PABY_14990</name>
</gene>
<dbReference type="InterPro" id="IPR010268">
    <property type="entry name" value="PaREP1"/>
</dbReference>
<reference evidence="1 2" key="1">
    <citation type="submission" date="2023-09" db="EMBL/GenBank/DDBJ databases">
        <title>Pyrofollis japonicus gen. nov. sp. nov., a novel member of the family Pyrodictiaceae isolated from the Iheya North hydrothermal field.</title>
        <authorList>
            <person name="Miyazaki U."/>
            <person name="Sanari M."/>
            <person name="Tame A."/>
            <person name="Kitajima M."/>
            <person name="Okamoto A."/>
            <person name="Sawayama S."/>
            <person name="Miyazaki J."/>
            <person name="Takai K."/>
            <person name="Nakagawa S."/>
        </authorList>
    </citation>
    <scope>NUCLEOTIDE SEQUENCE [LARGE SCALE GENOMIC DNA]</scope>
    <source>
        <strain evidence="1 2">AV2</strain>
    </source>
</reference>
<dbReference type="Proteomes" id="UP001341135">
    <property type="component" value="Chromosome"/>
</dbReference>
<protein>
    <recommendedName>
        <fullName evidence="3">HEPN domain-containing protein</fullName>
    </recommendedName>
</protein>
<dbReference type="EMBL" id="AP028907">
    <property type="protein sequence ID" value="BES81932.1"/>
    <property type="molecule type" value="Genomic_DNA"/>
</dbReference>
<keyword evidence="2" id="KW-1185">Reference proteome</keyword>
<organism evidence="1 2">
    <name type="scientific">Pyrodictium abyssi</name>
    <dbReference type="NCBI Taxonomy" id="54256"/>
    <lineage>
        <taxon>Archaea</taxon>
        <taxon>Thermoproteota</taxon>
        <taxon>Thermoprotei</taxon>
        <taxon>Desulfurococcales</taxon>
        <taxon>Pyrodictiaceae</taxon>
        <taxon>Pyrodictium</taxon>
    </lineage>
</organism>
<dbReference type="PANTHER" id="PTHR34237:SF1">
    <property type="entry name" value="PAREP8"/>
    <property type="match status" value="1"/>
</dbReference>